<feature type="binding site" evidence="3">
    <location>
        <position position="230"/>
    </location>
    <ligand>
        <name>Mg(2+)</name>
        <dbReference type="ChEBI" id="CHEBI:18420"/>
        <label>1</label>
    </ligand>
</feature>
<evidence type="ECO:0000256" key="3">
    <source>
        <dbReference type="PIRSR" id="PIRSR605502-1"/>
    </source>
</evidence>
<dbReference type="PANTHER" id="PTHR16222:SF24">
    <property type="entry name" value="ADP-RIBOSYLHYDROLASE ARH3"/>
    <property type="match status" value="1"/>
</dbReference>
<evidence type="ECO:0000313" key="5">
    <source>
        <dbReference type="Proteomes" id="UP000245412"/>
    </source>
</evidence>
<evidence type="ECO:0000256" key="1">
    <source>
        <dbReference type="ARBA" id="ARBA00010702"/>
    </source>
</evidence>
<dbReference type="Proteomes" id="UP000245412">
    <property type="component" value="Unassembled WGS sequence"/>
</dbReference>
<dbReference type="RefSeq" id="WP_109625821.1">
    <property type="nucleotide sequence ID" value="NZ_JANKBI010000008.1"/>
</dbReference>
<comment type="caution">
    <text evidence="4">The sequence shown here is derived from an EMBL/GenBank/DDBJ whole genome shotgun (WGS) entry which is preliminary data.</text>
</comment>
<accession>A0AB73T5P2</accession>
<dbReference type="Pfam" id="PF03747">
    <property type="entry name" value="ADP_ribosyl_GH"/>
    <property type="match status" value="2"/>
</dbReference>
<keyword evidence="3" id="KW-0479">Metal-binding</keyword>
<dbReference type="InterPro" id="IPR050792">
    <property type="entry name" value="ADP-ribosylglycohydrolase"/>
</dbReference>
<keyword evidence="2" id="KW-0378">Hydrolase</keyword>
<dbReference type="InterPro" id="IPR005502">
    <property type="entry name" value="Ribosyl_crysJ1"/>
</dbReference>
<dbReference type="GO" id="GO:0046872">
    <property type="term" value="F:metal ion binding"/>
    <property type="evidence" value="ECO:0007669"/>
    <property type="project" value="UniProtKB-KW"/>
</dbReference>
<dbReference type="InterPro" id="IPR036705">
    <property type="entry name" value="Ribosyl_crysJ1_sf"/>
</dbReference>
<name>A0AB73T5P2_9FIRM</name>
<comment type="cofactor">
    <cofactor evidence="3">
        <name>Mg(2+)</name>
        <dbReference type="ChEBI" id="CHEBI:18420"/>
    </cofactor>
    <text evidence="3">Binds 2 magnesium ions per subunit.</text>
</comment>
<keyword evidence="3" id="KW-0460">Magnesium</keyword>
<keyword evidence="5" id="KW-1185">Reference proteome</keyword>
<feature type="binding site" evidence="3">
    <location>
        <position position="231"/>
    </location>
    <ligand>
        <name>Mg(2+)</name>
        <dbReference type="ChEBI" id="CHEBI:18420"/>
        <label>1</label>
    </ligand>
</feature>
<dbReference type="EMBL" id="QGGY01000004">
    <property type="protein sequence ID" value="PWJ76676.1"/>
    <property type="molecule type" value="Genomic_DNA"/>
</dbReference>
<dbReference type="GO" id="GO:0016787">
    <property type="term" value="F:hydrolase activity"/>
    <property type="evidence" value="ECO:0007669"/>
    <property type="project" value="UniProtKB-KW"/>
</dbReference>
<dbReference type="AlphaFoldDB" id="A0AB73T5P2"/>
<evidence type="ECO:0000313" key="4">
    <source>
        <dbReference type="EMBL" id="PWJ76676.1"/>
    </source>
</evidence>
<protein>
    <submittedName>
        <fullName evidence="4">ADP-ribosylglycohydrolase</fullName>
    </submittedName>
</protein>
<sequence>MAEKLSERVQDKVRGCMIGGAVGDALGYPVEFMGYRQIIDKYGEEGIKEYTCDSLSGKALISDDTQMSLFTANGILFGITRGHMRVAPVALYFREKPIEETDMIGAGAAAITHGHPLGYISAAVLVHMISRILRGGCTNGDSLRDIVIEAKDTMASIFPGEPYLRRLNNVLDKAVHFSGNSRSDIENIRELGEGWVAEETLAIAVYCCLRYPDDFSKAVIAAVNHGGDSDSTGAVAGNIAGAICGYDKIPDKWKEKLELEKLILELSDDLYMGCRINEYTAQEDPVWVNKYTPPCIP</sequence>
<evidence type="ECO:0000256" key="2">
    <source>
        <dbReference type="ARBA" id="ARBA00022801"/>
    </source>
</evidence>
<dbReference type="PANTHER" id="PTHR16222">
    <property type="entry name" value="ADP-RIBOSYLGLYCOHYDROLASE"/>
    <property type="match status" value="1"/>
</dbReference>
<feature type="binding site" evidence="3">
    <location>
        <position position="228"/>
    </location>
    <ligand>
        <name>Mg(2+)</name>
        <dbReference type="ChEBI" id="CHEBI:18420"/>
        <label>1</label>
    </ligand>
</feature>
<reference evidence="4 5" key="1">
    <citation type="submission" date="2018-05" db="EMBL/GenBank/DDBJ databases">
        <authorList>
            <person name="Goeker M."/>
            <person name="Huntemann M."/>
            <person name="Clum A."/>
            <person name="Pillay M."/>
            <person name="Palaniappan K."/>
            <person name="Varghese N."/>
            <person name="Mikhailova N."/>
            <person name="Stamatis D."/>
            <person name="Reddy T."/>
            <person name="Daum C."/>
            <person name="Shapiro N."/>
            <person name="Ivanova N."/>
            <person name="Kyrpides N."/>
            <person name="Woyke T."/>
        </authorList>
    </citation>
    <scope>NUCLEOTIDE SEQUENCE [LARGE SCALE GENOMIC DNA]</scope>
    <source>
        <strain evidence="4 5">DSM 26524</strain>
    </source>
</reference>
<comment type="similarity">
    <text evidence="1">Belongs to the ADP-ribosylglycohydrolase family.</text>
</comment>
<gene>
    <name evidence="4" type="ORF">C7383_104122</name>
</gene>
<dbReference type="SUPFAM" id="SSF101478">
    <property type="entry name" value="ADP-ribosylglycohydrolase"/>
    <property type="match status" value="1"/>
</dbReference>
<organism evidence="4 5">
    <name type="scientific">Murimonas intestini</name>
    <dbReference type="NCBI Taxonomy" id="1337051"/>
    <lineage>
        <taxon>Bacteria</taxon>
        <taxon>Bacillati</taxon>
        <taxon>Bacillota</taxon>
        <taxon>Clostridia</taxon>
        <taxon>Lachnospirales</taxon>
        <taxon>Lachnospiraceae</taxon>
        <taxon>Murimonas</taxon>
    </lineage>
</organism>
<proteinExistence type="inferred from homology"/>
<dbReference type="Gene3D" id="1.10.4080.10">
    <property type="entry name" value="ADP-ribosylation/Crystallin J1"/>
    <property type="match status" value="2"/>
</dbReference>